<reference evidence="1" key="2">
    <citation type="journal article" date="2013" name="Biotechnol. Bioeng.">
        <title>Biochemical characterization and crystal structure of a GH10 xylanase from termite gut bacteria reveal a novel structural feature and significance of its bacterial Ig-like domain.</title>
        <authorList>
            <person name="Han Q."/>
            <person name="Liu N."/>
            <person name="Robinson H."/>
            <person name="Cao L."/>
            <person name="Qian C."/>
            <person name="Wang Q."/>
            <person name="Xie L."/>
            <person name="Ding H."/>
            <person name="Wang Q."/>
            <person name="Huang Y."/>
            <person name="Li J."/>
            <person name="Zhou Z."/>
        </authorList>
    </citation>
    <scope>NUCLEOTIDE SEQUENCE</scope>
</reference>
<reference evidence="1" key="1">
    <citation type="submission" date="2011-10" db="EMBL/GenBank/DDBJ databases">
        <authorList>
            <person name="Ning L."/>
        </authorList>
    </citation>
    <scope>NUCLEOTIDE SEQUENCE</scope>
</reference>
<name>K7PER9_9BACT</name>
<organism evidence="1">
    <name type="scientific">uncultured bacterium 35A20</name>
    <dbReference type="NCBI Taxonomy" id="1194347"/>
    <lineage>
        <taxon>Bacteria</taxon>
        <taxon>environmental samples</taxon>
    </lineage>
</organism>
<evidence type="ECO:0008006" key="2">
    <source>
        <dbReference type="Google" id="ProtNLM"/>
    </source>
</evidence>
<accession>K7PER9</accession>
<sequence>MLQQEAVVQEMITLIKELQSDSLFNNHILAGGTALALQLGHRTSTDIDLFTPKPQNAQVLVNYFEKKYKKTKVEVAENDFTRIYANDIKVEMVQYDEKIIAEPRIEEGIRMFTVNEIAAMKLRAITHRTEPRDFIDLAYLLKEISLKKMFELYEEKHGSISPLYMKRTLLTKSKTIKENEWLVGGIKMLKTDIELNNIPAIIEQAINEYNISNNIGIR</sequence>
<dbReference type="Gene3D" id="3.10.450.620">
    <property type="entry name" value="JHP933, nucleotidyltransferase-like core domain"/>
    <property type="match status" value="1"/>
</dbReference>
<protein>
    <recommendedName>
        <fullName evidence="2">Nucleotidyl transferase AbiEii/AbiGii toxin family protein</fullName>
    </recommendedName>
</protein>
<dbReference type="Pfam" id="PF08843">
    <property type="entry name" value="AbiEii"/>
    <property type="match status" value="1"/>
</dbReference>
<dbReference type="EMBL" id="JN903693">
    <property type="protein sequence ID" value="AFK83721.1"/>
    <property type="molecule type" value="Genomic_DNA"/>
</dbReference>
<dbReference type="SUPFAM" id="SSF81301">
    <property type="entry name" value="Nucleotidyltransferase"/>
    <property type="match status" value="1"/>
</dbReference>
<dbReference type="AlphaFoldDB" id="K7PER9"/>
<evidence type="ECO:0000313" key="1">
    <source>
        <dbReference type="EMBL" id="AFK83721.1"/>
    </source>
</evidence>
<dbReference type="InterPro" id="IPR043519">
    <property type="entry name" value="NT_sf"/>
</dbReference>
<proteinExistence type="predicted"/>
<dbReference type="InterPro" id="IPR014942">
    <property type="entry name" value="AbiEii"/>
</dbReference>